<keyword evidence="2" id="KW-1185">Reference proteome</keyword>
<dbReference type="OrthoDB" id="10417434at2759"/>
<accession>A0A2Z6LUN8</accession>
<protein>
    <submittedName>
        <fullName evidence="1">Uncharacterized protein</fullName>
    </submittedName>
</protein>
<evidence type="ECO:0000313" key="1">
    <source>
        <dbReference type="EMBL" id="GAU23304.1"/>
    </source>
</evidence>
<dbReference type="AlphaFoldDB" id="A0A2Z6LUN8"/>
<dbReference type="Proteomes" id="UP000242715">
    <property type="component" value="Unassembled WGS sequence"/>
</dbReference>
<reference evidence="2" key="1">
    <citation type="journal article" date="2017" name="Front. Plant Sci.">
        <title>Climate Clever Clovers: New Paradigm to Reduce the Environmental Footprint of Ruminants by Breeding Low Methanogenic Forages Utilizing Haplotype Variation.</title>
        <authorList>
            <person name="Kaur P."/>
            <person name="Appels R."/>
            <person name="Bayer P.E."/>
            <person name="Keeble-Gagnere G."/>
            <person name="Wang J."/>
            <person name="Hirakawa H."/>
            <person name="Shirasawa K."/>
            <person name="Vercoe P."/>
            <person name="Stefanova K."/>
            <person name="Durmic Z."/>
            <person name="Nichols P."/>
            <person name="Revell C."/>
            <person name="Isobe S.N."/>
            <person name="Edwards D."/>
            <person name="Erskine W."/>
        </authorList>
    </citation>
    <scope>NUCLEOTIDE SEQUENCE [LARGE SCALE GENOMIC DNA]</scope>
    <source>
        <strain evidence="2">cv. Daliak</strain>
    </source>
</reference>
<evidence type="ECO:0000313" key="2">
    <source>
        <dbReference type="Proteomes" id="UP000242715"/>
    </source>
</evidence>
<sequence>MLVSDTISFLKISNVFQQVCRRFSVRFSHNWKSYSAHSSGNECQYADRVTGFDESNALFPQKTADETSQEAIEAEDNDNISSIRLSQLHVGVVYNGENVISDVNDLHACSHKKTADVTSHEAMEAEDKDNIASLRLSQPLVDVDHNVENRVSDVDDLNASCHKKTADIMCHCLHDTSFMSFL</sequence>
<proteinExistence type="predicted"/>
<dbReference type="EMBL" id="DF973267">
    <property type="protein sequence ID" value="GAU23304.1"/>
    <property type="molecule type" value="Genomic_DNA"/>
</dbReference>
<organism evidence="1 2">
    <name type="scientific">Trifolium subterraneum</name>
    <name type="common">Subterranean clover</name>
    <dbReference type="NCBI Taxonomy" id="3900"/>
    <lineage>
        <taxon>Eukaryota</taxon>
        <taxon>Viridiplantae</taxon>
        <taxon>Streptophyta</taxon>
        <taxon>Embryophyta</taxon>
        <taxon>Tracheophyta</taxon>
        <taxon>Spermatophyta</taxon>
        <taxon>Magnoliopsida</taxon>
        <taxon>eudicotyledons</taxon>
        <taxon>Gunneridae</taxon>
        <taxon>Pentapetalae</taxon>
        <taxon>rosids</taxon>
        <taxon>fabids</taxon>
        <taxon>Fabales</taxon>
        <taxon>Fabaceae</taxon>
        <taxon>Papilionoideae</taxon>
        <taxon>50 kb inversion clade</taxon>
        <taxon>NPAAA clade</taxon>
        <taxon>Hologalegina</taxon>
        <taxon>IRL clade</taxon>
        <taxon>Trifolieae</taxon>
        <taxon>Trifolium</taxon>
    </lineage>
</organism>
<gene>
    <name evidence="1" type="ORF">TSUD_237580</name>
</gene>
<name>A0A2Z6LUN8_TRISU</name>